<dbReference type="AlphaFoldDB" id="A0A8S3C215"/>
<dbReference type="PANTHER" id="PTHR14699:SF0">
    <property type="entry name" value="TETRATRICOPEPTIDE REPEAT PROTEIN 21 HOMOLOG"/>
    <property type="match status" value="1"/>
</dbReference>
<name>A0A8S3C215_9BILA</name>
<evidence type="ECO:0000313" key="3">
    <source>
        <dbReference type="Proteomes" id="UP000681720"/>
    </source>
</evidence>
<dbReference type="PANTHER" id="PTHR14699">
    <property type="entry name" value="STI2 PROTEIN-RELATED"/>
    <property type="match status" value="1"/>
</dbReference>
<dbReference type="InterPro" id="IPR040364">
    <property type="entry name" value="TTC21A/TTC21B"/>
</dbReference>
<dbReference type="EMBL" id="CAJOBJ010168829">
    <property type="protein sequence ID" value="CAF4874716.1"/>
    <property type="molecule type" value="Genomic_DNA"/>
</dbReference>
<dbReference type="InterPro" id="IPR056833">
    <property type="entry name" value="ARM_TT21_N"/>
</dbReference>
<sequence length="80" mass="9441">MAEKDLYNLSKIFYYFRERYYNQAYTTANEGLKRFVNDGILQFYSALALLMDVRLHEAMRELEQLRNKPELAVATLLALA</sequence>
<feature type="non-terminal residue" evidence="2">
    <location>
        <position position="80"/>
    </location>
</feature>
<gene>
    <name evidence="2" type="ORF">GIL414_LOCUS50560</name>
</gene>
<dbReference type="Proteomes" id="UP000681720">
    <property type="component" value="Unassembled WGS sequence"/>
</dbReference>
<proteinExistence type="predicted"/>
<evidence type="ECO:0000313" key="2">
    <source>
        <dbReference type="EMBL" id="CAF4874716.1"/>
    </source>
</evidence>
<dbReference type="GO" id="GO:0035721">
    <property type="term" value="P:intraciliary retrograde transport"/>
    <property type="evidence" value="ECO:0007669"/>
    <property type="project" value="TreeGrafter"/>
</dbReference>
<accession>A0A8S3C215</accession>
<feature type="domain" description="Tetratricopeptide repeat protein 21A/21B N-terminal ARM repeat" evidence="1">
    <location>
        <begin position="12"/>
        <end position="79"/>
    </location>
</feature>
<dbReference type="GO" id="GO:0005929">
    <property type="term" value="C:cilium"/>
    <property type="evidence" value="ECO:0007669"/>
    <property type="project" value="GOC"/>
</dbReference>
<dbReference type="GO" id="GO:0030991">
    <property type="term" value="C:intraciliary transport particle A"/>
    <property type="evidence" value="ECO:0007669"/>
    <property type="project" value="TreeGrafter"/>
</dbReference>
<reference evidence="2" key="1">
    <citation type="submission" date="2021-02" db="EMBL/GenBank/DDBJ databases">
        <authorList>
            <person name="Nowell W R."/>
        </authorList>
    </citation>
    <scope>NUCLEOTIDE SEQUENCE</scope>
</reference>
<organism evidence="2 3">
    <name type="scientific">Rotaria magnacalcarata</name>
    <dbReference type="NCBI Taxonomy" id="392030"/>
    <lineage>
        <taxon>Eukaryota</taxon>
        <taxon>Metazoa</taxon>
        <taxon>Spiralia</taxon>
        <taxon>Gnathifera</taxon>
        <taxon>Rotifera</taxon>
        <taxon>Eurotatoria</taxon>
        <taxon>Bdelloidea</taxon>
        <taxon>Philodinida</taxon>
        <taxon>Philodinidae</taxon>
        <taxon>Rotaria</taxon>
    </lineage>
</organism>
<dbReference type="Pfam" id="PF25062">
    <property type="entry name" value="ARM_TT21_N"/>
    <property type="match status" value="1"/>
</dbReference>
<dbReference type="GO" id="GO:0061512">
    <property type="term" value="P:protein localization to cilium"/>
    <property type="evidence" value="ECO:0007669"/>
    <property type="project" value="TreeGrafter"/>
</dbReference>
<protein>
    <recommendedName>
        <fullName evidence="1">Tetratricopeptide repeat protein 21A/21B N-terminal ARM repeat domain-containing protein</fullName>
    </recommendedName>
</protein>
<comment type="caution">
    <text evidence="2">The sequence shown here is derived from an EMBL/GenBank/DDBJ whole genome shotgun (WGS) entry which is preliminary data.</text>
</comment>
<evidence type="ECO:0000259" key="1">
    <source>
        <dbReference type="Pfam" id="PF25062"/>
    </source>
</evidence>